<dbReference type="Gene3D" id="2.30.30.40">
    <property type="entry name" value="SH3 Domains"/>
    <property type="match status" value="1"/>
</dbReference>
<evidence type="ECO:0000256" key="2">
    <source>
        <dbReference type="ARBA" id="ARBA00022443"/>
    </source>
</evidence>
<feature type="domain" description="BAR" evidence="8">
    <location>
        <begin position="23"/>
        <end position="239"/>
    </location>
</feature>
<dbReference type="CDD" id="cd11790">
    <property type="entry name" value="SH3_Amphiphysin"/>
    <property type="match status" value="1"/>
</dbReference>
<dbReference type="InterPro" id="IPR036028">
    <property type="entry name" value="SH3-like_dom_sf"/>
</dbReference>
<name>A0ABM1SAM0_LIMPO</name>
<evidence type="ECO:0000259" key="8">
    <source>
        <dbReference type="PROSITE" id="PS51021"/>
    </source>
</evidence>
<dbReference type="InterPro" id="IPR003005">
    <property type="entry name" value="Amphiphysin"/>
</dbReference>
<dbReference type="InterPro" id="IPR027267">
    <property type="entry name" value="AH/BAR_dom_sf"/>
</dbReference>
<dbReference type="Gene3D" id="1.20.1270.60">
    <property type="entry name" value="Arfaptin homology (AH) domain/BAR domain"/>
    <property type="match status" value="1"/>
</dbReference>
<dbReference type="PRINTS" id="PR01251">
    <property type="entry name" value="AMPHIPHYSIN"/>
</dbReference>
<feature type="domain" description="SH3" evidence="7">
    <location>
        <begin position="361"/>
        <end position="425"/>
    </location>
</feature>
<evidence type="ECO:0000256" key="4">
    <source>
        <dbReference type="PROSITE-ProRule" id="PRU00192"/>
    </source>
</evidence>
<protein>
    <submittedName>
        <fullName evidence="10">Amphiphysin-like</fullName>
    </submittedName>
</protein>
<dbReference type="Pfam" id="PF00018">
    <property type="entry name" value="SH3_1"/>
    <property type="match status" value="1"/>
</dbReference>
<evidence type="ECO:0000256" key="5">
    <source>
        <dbReference type="SAM" id="Coils"/>
    </source>
</evidence>
<dbReference type="SUPFAM" id="SSF50044">
    <property type="entry name" value="SH3-domain"/>
    <property type="match status" value="1"/>
</dbReference>
<dbReference type="PROSITE" id="PS50002">
    <property type="entry name" value="SH3"/>
    <property type="match status" value="1"/>
</dbReference>
<keyword evidence="5" id="KW-0175">Coiled coil</keyword>
<evidence type="ECO:0000256" key="6">
    <source>
        <dbReference type="SAM" id="MobiDB-lite"/>
    </source>
</evidence>
<feature type="region of interest" description="Disordered" evidence="6">
    <location>
        <begin position="316"/>
        <end position="335"/>
    </location>
</feature>
<evidence type="ECO:0000313" key="10">
    <source>
        <dbReference type="RefSeq" id="XP_022240675.1"/>
    </source>
</evidence>
<gene>
    <name evidence="10" type="primary">LOC106458692</name>
</gene>
<dbReference type="InterPro" id="IPR001452">
    <property type="entry name" value="SH3_domain"/>
</dbReference>
<keyword evidence="2 4" id="KW-0728">SH3 domain</keyword>
<dbReference type="SMART" id="SM00721">
    <property type="entry name" value="BAR"/>
    <property type="match status" value="1"/>
</dbReference>
<dbReference type="RefSeq" id="XP_022240675.1">
    <property type="nucleotide sequence ID" value="XM_022384967.1"/>
</dbReference>
<sequence>MADRAGSFTKAVQKHAGRAKERLLQNLGKADKTSDELLEIYIHNFKKQQNGTHKLNKELKNYLSCVRAMQAASKSLLDTLSEIYEQEWIGHDQIAVKAQSLELLTEDFCTKLNDQVSTPLNSYMNQFPEIQKIAKRNRKVVDYDSSRHSLEAIIHSSKKRDEMKIAKARENLDEAKRLYEVLNKELHDELPALYDSRIAFLVSNLQSLFSAESVFHGECTKVHTQLSDMMERLGTEYHKGSYKSRKSRKIHTAKNEIDARQYEEIEFKRNSLEKQKNASLNVPVSSEKKEHSRGDVPVAPKANSFSDEVISPPYRETDKEYEPVGPENNIDDEPLRSIDPKKLEELYDIPVGATTTGLPPGVFYRVRATYKYTAEDEDELDFESGEIIQVVEYDDPDEQEEGWLMGIKESTNQKGLFPANFTRPI</sequence>
<dbReference type="Pfam" id="PF03114">
    <property type="entry name" value="BAR"/>
    <property type="match status" value="1"/>
</dbReference>
<dbReference type="SUPFAM" id="SSF103657">
    <property type="entry name" value="BAR/IMD domain-like"/>
    <property type="match status" value="1"/>
</dbReference>
<keyword evidence="9" id="KW-1185">Reference proteome</keyword>
<dbReference type="PROSITE" id="PS51021">
    <property type="entry name" value="BAR"/>
    <property type="match status" value="1"/>
</dbReference>
<dbReference type="PANTHER" id="PTHR46514:SF3">
    <property type="entry name" value="AMPHIPHYSIN"/>
    <property type="match status" value="1"/>
</dbReference>
<dbReference type="Proteomes" id="UP000694941">
    <property type="component" value="Unplaced"/>
</dbReference>
<keyword evidence="3" id="KW-0963">Cytoplasm</keyword>
<accession>A0ABM1SAM0</accession>
<dbReference type="PANTHER" id="PTHR46514">
    <property type="entry name" value="AMPHIPHYSIN"/>
    <property type="match status" value="1"/>
</dbReference>
<dbReference type="SMART" id="SM00326">
    <property type="entry name" value="SH3"/>
    <property type="match status" value="1"/>
</dbReference>
<dbReference type="InterPro" id="IPR004148">
    <property type="entry name" value="BAR_dom"/>
</dbReference>
<reference evidence="10" key="1">
    <citation type="submission" date="2025-08" db="UniProtKB">
        <authorList>
            <consortium name="RefSeq"/>
        </authorList>
    </citation>
    <scope>IDENTIFICATION</scope>
    <source>
        <tissue evidence="10">Muscle</tissue>
    </source>
</reference>
<dbReference type="GeneID" id="106458692"/>
<evidence type="ECO:0000256" key="1">
    <source>
        <dbReference type="ARBA" id="ARBA00004496"/>
    </source>
</evidence>
<organism evidence="9 10">
    <name type="scientific">Limulus polyphemus</name>
    <name type="common">Atlantic horseshoe crab</name>
    <dbReference type="NCBI Taxonomy" id="6850"/>
    <lineage>
        <taxon>Eukaryota</taxon>
        <taxon>Metazoa</taxon>
        <taxon>Ecdysozoa</taxon>
        <taxon>Arthropoda</taxon>
        <taxon>Chelicerata</taxon>
        <taxon>Merostomata</taxon>
        <taxon>Xiphosura</taxon>
        <taxon>Limulidae</taxon>
        <taxon>Limulus</taxon>
    </lineage>
</organism>
<evidence type="ECO:0000259" key="7">
    <source>
        <dbReference type="PROSITE" id="PS50002"/>
    </source>
</evidence>
<proteinExistence type="predicted"/>
<dbReference type="PRINTS" id="PR00452">
    <property type="entry name" value="SH3DOMAIN"/>
</dbReference>
<evidence type="ECO:0000256" key="3">
    <source>
        <dbReference type="ARBA" id="ARBA00022490"/>
    </source>
</evidence>
<feature type="coiled-coil region" evidence="5">
    <location>
        <begin position="158"/>
        <end position="185"/>
    </location>
</feature>
<evidence type="ECO:0000313" key="9">
    <source>
        <dbReference type="Proteomes" id="UP000694941"/>
    </source>
</evidence>
<comment type="subcellular location">
    <subcellularLocation>
        <location evidence="1">Cytoplasm</location>
    </subcellularLocation>
</comment>
<feature type="region of interest" description="Disordered" evidence="6">
    <location>
        <begin position="276"/>
        <end position="310"/>
    </location>
</feature>